<evidence type="ECO:0000256" key="6">
    <source>
        <dbReference type="SAM" id="SignalP"/>
    </source>
</evidence>
<sequence length="421" mass="47498">MRLRRGLTGLTLIYVAGLLAACAGKEGSAGEPPKEEPPKPVTIKIAWSVPKEQYNKILEHPYVKQNLAHVTFEFMGAGFTEVEQSIVAGSAPDIIQTNASQLRKYGEMGLTYDMNALLKQQNVNMNRFVAEELNAIREYGPKGELYGVPNAIPEDPKAVVTPFALVYNKDIFDKFATPYPKDNMTWDQVIDLARKMTRTDGGIAYKGLDIHNAPRYLPFAYGIFFTNQEGKVDIANPGWAEVLRVYKRAYDEQDGYLSPGSGYLTESFLKTKNVAMYAGNAEILVVDADKYEGQVNWDLVTFPKFANRELVWPSNPGAYSITQTSKHKEEALRVITAFLSDEVQQETWKMWKNPVFLSSKNYKAIQAMKPLKYIASPYDTIGNTELSKKLNDMVKKGTDINTTLRGWKEETEKLVEQEKRK</sequence>
<dbReference type="Pfam" id="PF01547">
    <property type="entry name" value="SBP_bac_1"/>
    <property type="match status" value="1"/>
</dbReference>
<keyword evidence="2 6" id="KW-0732">Signal</keyword>
<evidence type="ECO:0000256" key="5">
    <source>
        <dbReference type="ARBA" id="ARBA00023288"/>
    </source>
</evidence>
<dbReference type="Proteomes" id="UP000307943">
    <property type="component" value="Unassembled WGS sequence"/>
</dbReference>
<dbReference type="PROSITE" id="PS51257">
    <property type="entry name" value="PROKAR_LIPOPROTEIN"/>
    <property type="match status" value="1"/>
</dbReference>
<comment type="caution">
    <text evidence="7">The sequence shown here is derived from an EMBL/GenBank/DDBJ whole genome shotgun (WGS) entry which is preliminary data.</text>
</comment>
<organism evidence="7 8">
    <name type="scientific">Paenibacillus hemerocallicola</name>
    <dbReference type="NCBI Taxonomy" id="1172614"/>
    <lineage>
        <taxon>Bacteria</taxon>
        <taxon>Bacillati</taxon>
        <taxon>Bacillota</taxon>
        <taxon>Bacilli</taxon>
        <taxon>Bacillales</taxon>
        <taxon>Paenibacillaceae</taxon>
        <taxon>Paenibacillus</taxon>
    </lineage>
</organism>
<name>A0A5C4T2L2_9BACL</name>
<dbReference type="InterPro" id="IPR006059">
    <property type="entry name" value="SBP"/>
</dbReference>
<reference evidence="7 8" key="1">
    <citation type="submission" date="2019-05" db="EMBL/GenBank/DDBJ databases">
        <title>We sequenced the genome of Paenibacillus hemerocallicola KCTC 33185 for further insight into its adaptation and study the phylogeny of Paenibacillus.</title>
        <authorList>
            <person name="Narsing Rao M.P."/>
        </authorList>
    </citation>
    <scope>NUCLEOTIDE SEQUENCE [LARGE SCALE GENOMIC DNA]</scope>
    <source>
        <strain evidence="7 8">KCTC 33185</strain>
    </source>
</reference>
<dbReference type="InterPro" id="IPR050490">
    <property type="entry name" value="Bact_solute-bd_prot1"/>
</dbReference>
<keyword evidence="1" id="KW-1003">Cell membrane</keyword>
<evidence type="ECO:0000256" key="4">
    <source>
        <dbReference type="ARBA" id="ARBA00023139"/>
    </source>
</evidence>
<feature type="signal peptide" evidence="6">
    <location>
        <begin position="1"/>
        <end position="20"/>
    </location>
</feature>
<keyword evidence="5" id="KW-0449">Lipoprotein</keyword>
<dbReference type="AlphaFoldDB" id="A0A5C4T2L2"/>
<accession>A0A5C4T2L2</accession>
<dbReference type="PANTHER" id="PTHR43649">
    <property type="entry name" value="ARABINOSE-BINDING PROTEIN-RELATED"/>
    <property type="match status" value="1"/>
</dbReference>
<gene>
    <name evidence="7" type="ORF">FE784_26240</name>
</gene>
<protein>
    <submittedName>
        <fullName evidence="7">Extracellular solute-binding protein</fullName>
    </submittedName>
</protein>
<evidence type="ECO:0000256" key="1">
    <source>
        <dbReference type="ARBA" id="ARBA00022475"/>
    </source>
</evidence>
<proteinExistence type="predicted"/>
<dbReference type="OrthoDB" id="2603357at2"/>
<dbReference type="EMBL" id="VDCQ01000045">
    <property type="protein sequence ID" value="TNJ63298.1"/>
    <property type="molecule type" value="Genomic_DNA"/>
</dbReference>
<dbReference type="RefSeq" id="WP_139605225.1">
    <property type="nucleotide sequence ID" value="NZ_VDCQ01000045.1"/>
</dbReference>
<feature type="chain" id="PRO_5039062918" evidence="6">
    <location>
        <begin position="21"/>
        <end position="421"/>
    </location>
</feature>
<keyword evidence="3" id="KW-0472">Membrane</keyword>
<evidence type="ECO:0000313" key="8">
    <source>
        <dbReference type="Proteomes" id="UP000307943"/>
    </source>
</evidence>
<evidence type="ECO:0000256" key="2">
    <source>
        <dbReference type="ARBA" id="ARBA00022729"/>
    </source>
</evidence>
<dbReference type="SUPFAM" id="SSF53850">
    <property type="entry name" value="Periplasmic binding protein-like II"/>
    <property type="match status" value="1"/>
</dbReference>
<keyword evidence="8" id="KW-1185">Reference proteome</keyword>
<evidence type="ECO:0000313" key="7">
    <source>
        <dbReference type="EMBL" id="TNJ63298.1"/>
    </source>
</evidence>
<evidence type="ECO:0000256" key="3">
    <source>
        <dbReference type="ARBA" id="ARBA00023136"/>
    </source>
</evidence>
<dbReference type="Gene3D" id="3.40.190.10">
    <property type="entry name" value="Periplasmic binding protein-like II"/>
    <property type="match status" value="1"/>
</dbReference>
<dbReference type="PANTHER" id="PTHR43649:SF33">
    <property type="entry name" value="POLYGALACTURONAN_RHAMNOGALACTURONAN-BINDING PROTEIN YTCQ"/>
    <property type="match status" value="1"/>
</dbReference>
<keyword evidence="4" id="KW-0564">Palmitate</keyword>